<name>A0ABR9JTU2_9ACTN</name>
<organism evidence="1 2">
    <name type="scientific">Actinomadura algeriensis</name>
    <dbReference type="NCBI Taxonomy" id="1679523"/>
    <lineage>
        <taxon>Bacteria</taxon>
        <taxon>Bacillati</taxon>
        <taxon>Actinomycetota</taxon>
        <taxon>Actinomycetes</taxon>
        <taxon>Streptosporangiales</taxon>
        <taxon>Thermomonosporaceae</taxon>
        <taxon>Actinomadura</taxon>
    </lineage>
</organism>
<protein>
    <submittedName>
        <fullName evidence="1">Uncharacterized protein YukE</fullName>
    </submittedName>
</protein>
<dbReference type="RefSeq" id="WP_192760444.1">
    <property type="nucleotide sequence ID" value="NZ_JADBDZ010000001.1"/>
</dbReference>
<accession>A0ABR9JTU2</accession>
<sequence>MAEPGQDIPGGFQIDLGVLSAAITSVGTEKTNIGGALDDIRLKMNGLSESWNSPAYSSFEEVRLWFDRASTEVLDLLGDLIVRMETSYGNYSEAEGTNVGNLGTHLTA</sequence>
<dbReference type="Proteomes" id="UP000627838">
    <property type="component" value="Unassembled WGS sequence"/>
</dbReference>
<reference evidence="1 2" key="1">
    <citation type="submission" date="2020-10" db="EMBL/GenBank/DDBJ databases">
        <title>Sequencing the genomes of 1000 actinobacteria strains.</title>
        <authorList>
            <person name="Klenk H.-P."/>
        </authorList>
    </citation>
    <scope>NUCLEOTIDE SEQUENCE [LARGE SCALE GENOMIC DNA]</scope>
    <source>
        <strain evidence="1 2">DSM 46744</strain>
    </source>
</reference>
<evidence type="ECO:0000313" key="2">
    <source>
        <dbReference type="Proteomes" id="UP000627838"/>
    </source>
</evidence>
<keyword evidence="2" id="KW-1185">Reference proteome</keyword>
<comment type="caution">
    <text evidence="1">The sequence shown here is derived from an EMBL/GenBank/DDBJ whole genome shotgun (WGS) entry which is preliminary data.</text>
</comment>
<dbReference type="EMBL" id="JADBDZ010000001">
    <property type="protein sequence ID" value="MBE1533992.1"/>
    <property type="molecule type" value="Genomic_DNA"/>
</dbReference>
<gene>
    <name evidence="1" type="ORF">H4W34_003825</name>
</gene>
<dbReference type="Gene3D" id="1.10.287.1060">
    <property type="entry name" value="ESAT-6-like"/>
    <property type="match status" value="1"/>
</dbReference>
<dbReference type="SUPFAM" id="SSF140453">
    <property type="entry name" value="EsxAB dimer-like"/>
    <property type="match status" value="1"/>
</dbReference>
<proteinExistence type="predicted"/>
<evidence type="ECO:0000313" key="1">
    <source>
        <dbReference type="EMBL" id="MBE1533992.1"/>
    </source>
</evidence>
<dbReference type="InterPro" id="IPR036689">
    <property type="entry name" value="ESAT-6-like_sf"/>
</dbReference>